<gene>
    <name evidence="3" type="ORF">F0185_28090</name>
</gene>
<dbReference type="Gene3D" id="3.30.700.10">
    <property type="entry name" value="Glycoprotein, Type 4 Pilin"/>
    <property type="match status" value="1"/>
</dbReference>
<dbReference type="PANTHER" id="PTHR30093">
    <property type="entry name" value="GENERAL SECRETION PATHWAY PROTEIN G"/>
    <property type="match status" value="1"/>
</dbReference>
<keyword evidence="4" id="KW-1185">Reference proteome</keyword>
<evidence type="ECO:0000313" key="4">
    <source>
        <dbReference type="Proteomes" id="UP000785613"/>
    </source>
</evidence>
<feature type="transmembrane region" description="Helical" evidence="2">
    <location>
        <begin position="21"/>
        <end position="44"/>
    </location>
</feature>
<evidence type="ECO:0000313" key="3">
    <source>
        <dbReference type="EMBL" id="NHZ37427.1"/>
    </source>
</evidence>
<dbReference type="Proteomes" id="UP000785613">
    <property type="component" value="Unassembled WGS sequence"/>
</dbReference>
<dbReference type="PRINTS" id="PR00813">
    <property type="entry name" value="BCTERIALGSPG"/>
</dbReference>
<name>A0ABX0LZ91_9BURK</name>
<dbReference type="PANTHER" id="PTHR30093:SF47">
    <property type="entry name" value="TYPE IV PILUS NON-CORE MINOR PILIN PILE"/>
    <property type="match status" value="1"/>
</dbReference>
<proteinExistence type="predicted"/>
<dbReference type="InterPro" id="IPR012902">
    <property type="entry name" value="N_methyl_site"/>
</dbReference>
<dbReference type="Pfam" id="PF07963">
    <property type="entry name" value="N_methyl"/>
    <property type="match status" value="1"/>
</dbReference>
<keyword evidence="2" id="KW-1133">Transmembrane helix</keyword>
<keyword evidence="1" id="KW-0488">Methylation</keyword>
<dbReference type="InterPro" id="IPR000983">
    <property type="entry name" value="Bac_GSPG_pilin"/>
</dbReference>
<dbReference type="NCBIfam" id="TIGR02532">
    <property type="entry name" value="IV_pilin_GFxxxE"/>
    <property type="match status" value="1"/>
</dbReference>
<dbReference type="EMBL" id="VUYU01000028">
    <property type="protein sequence ID" value="NHZ37427.1"/>
    <property type="molecule type" value="Genomic_DNA"/>
</dbReference>
<dbReference type="PROSITE" id="PS00409">
    <property type="entry name" value="PROKAR_NTER_METHYL"/>
    <property type="match status" value="1"/>
</dbReference>
<sequence length="137" mass="15282">MVKRMQARMQANQGRPARGFTLIELLVVLGIVALLLTLAVPRFFPSIDSAKDTILADNLRNTRAVIDQYYADTGRYPDSLEQLVEKKYLRNIPVDPVADSSTSWILVAPEDTTKGNLYSIKSGAPGNDRNGKPYLDW</sequence>
<comment type="caution">
    <text evidence="3">The sequence shown here is derived from an EMBL/GenBank/DDBJ whole genome shotgun (WGS) entry which is preliminary data.</text>
</comment>
<accession>A0ABX0LZ91</accession>
<dbReference type="SUPFAM" id="SSF54523">
    <property type="entry name" value="Pili subunits"/>
    <property type="match status" value="1"/>
</dbReference>
<keyword evidence="2" id="KW-0812">Transmembrane</keyword>
<organism evidence="3 4">
    <name type="scientific">Massilia rubra</name>
    <dbReference type="NCBI Taxonomy" id="2607910"/>
    <lineage>
        <taxon>Bacteria</taxon>
        <taxon>Pseudomonadati</taxon>
        <taxon>Pseudomonadota</taxon>
        <taxon>Betaproteobacteria</taxon>
        <taxon>Burkholderiales</taxon>
        <taxon>Oxalobacteraceae</taxon>
        <taxon>Telluria group</taxon>
        <taxon>Massilia</taxon>
    </lineage>
</organism>
<evidence type="ECO:0000256" key="2">
    <source>
        <dbReference type="SAM" id="Phobius"/>
    </source>
</evidence>
<keyword evidence="2" id="KW-0472">Membrane</keyword>
<evidence type="ECO:0000256" key="1">
    <source>
        <dbReference type="ARBA" id="ARBA00022481"/>
    </source>
</evidence>
<protein>
    <submittedName>
        <fullName evidence="3">Prepilin-type N-terminal cleavage/methylation domain-containing protein</fullName>
    </submittedName>
</protein>
<dbReference type="InterPro" id="IPR045584">
    <property type="entry name" value="Pilin-like"/>
</dbReference>
<reference evidence="3 4" key="1">
    <citation type="submission" date="2019-09" db="EMBL/GenBank/DDBJ databases">
        <title>Taxonomy of Antarctic Massilia spp.: description of Massilia rubra sp. nov., Massilia aquatica sp. nov., Massilia mucilaginosa sp. nov., Massilia frigida sp. nov. isolated from streams, lakes and regoliths.</title>
        <authorList>
            <person name="Holochova P."/>
            <person name="Sedlacek I."/>
            <person name="Kralova S."/>
            <person name="Maslanova I."/>
            <person name="Busse H.-J."/>
            <person name="Stankova E."/>
            <person name="Vrbovska V."/>
            <person name="Kovarovic V."/>
            <person name="Bartak M."/>
            <person name="Svec P."/>
            <person name="Pantucek R."/>
        </authorList>
    </citation>
    <scope>NUCLEOTIDE SEQUENCE [LARGE SCALE GENOMIC DNA]</scope>
    <source>
        <strain evidence="3 4">CCM 8692</strain>
    </source>
</reference>